<dbReference type="RefSeq" id="WP_146391150.1">
    <property type="nucleotide sequence ID" value="NZ_SJPK01000004.1"/>
</dbReference>
<keyword evidence="1" id="KW-0812">Transmembrane</keyword>
<keyword evidence="1" id="KW-0472">Membrane</keyword>
<feature type="transmembrane region" description="Helical" evidence="1">
    <location>
        <begin position="80"/>
        <end position="99"/>
    </location>
</feature>
<dbReference type="Proteomes" id="UP000318053">
    <property type="component" value="Unassembled WGS sequence"/>
</dbReference>
<dbReference type="EMBL" id="SJPK01000004">
    <property type="protein sequence ID" value="TWT67222.1"/>
    <property type="molecule type" value="Genomic_DNA"/>
</dbReference>
<name>A0A5C5Y0V4_9BACT</name>
<keyword evidence="1" id="KW-1133">Transmembrane helix</keyword>
<comment type="caution">
    <text evidence="2">The sequence shown here is derived from an EMBL/GenBank/DDBJ whole genome shotgun (WGS) entry which is preliminary data.</text>
</comment>
<accession>A0A5C5Y0V4</accession>
<keyword evidence="3" id="KW-1185">Reference proteome</keyword>
<dbReference type="AlphaFoldDB" id="A0A5C5Y0V4"/>
<evidence type="ECO:0000313" key="3">
    <source>
        <dbReference type="Proteomes" id="UP000318053"/>
    </source>
</evidence>
<protein>
    <submittedName>
        <fullName evidence="2">Uncharacterized protein</fullName>
    </submittedName>
</protein>
<gene>
    <name evidence="2" type="ORF">CA85_20710</name>
</gene>
<evidence type="ECO:0000313" key="2">
    <source>
        <dbReference type="EMBL" id="TWT67222.1"/>
    </source>
</evidence>
<proteinExistence type="predicted"/>
<evidence type="ECO:0000256" key="1">
    <source>
        <dbReference type="SAM" id="Phobius"/>
    </source>
</evidence>
<reference evidence="2 3" key="1">
    <citation type="submission" date="2019-02" db="EMBL/GenBank/DDBJ databases">
        <title>Deep-cultivation of Planctomycetes and their phenomic and genomic characterization uncovers novel biology.</title>
        <authorList>
            <person name="Wiegand S."/>
            <person name="Jogler M."/>
            <person name="Boedeker C."/>
            <person name="Pinto D."/>
            <person name="Vollmers J."/>
            <person name="Rivas-Marin E."/>
            <person name="Kohn T."/>
            <person name="Peeters S.H."/>
            <person name="Heuer A."/>
            <person name="Rast P."/>
            <person name="Oberbeckmann S."/>
            <person name="Bunk B."/>
            <person name="Jeske O."/>
            <person name="Meyerdierks A."/>
            <person name="Storesund J.E."/>
            <person name="Kallscheuer N."/>
            <person name="Luecker S."/>
            <person name="Lage O.M."/>
            <person name="Pohl T."/>
            <person name="Merkel B.J."/>
            <person name="Hornburger P."/>
            <person name="Mueller R.-W."/>
            <person name="Bruemmer F."/>
            <person name="Labrenz M."/>
            <person name="Spormann A.M."/>
            <person name="Op Den Camp H."/>
            <person name="Overmann J."/>
            <person name="Amann R."/>
            <person name="Jetten M.S.M."/>
            <person name="Mascher T."/>
            <person name="Medema M.H."/>
            <person name="Devos D.P."/>
            <person name="Kaster A.-K."/>
            <person name="Ovreas L."/>
            <person name="Rohde M."/>
            <person name="Galperin M.Y."/>
            <person name="Jogler C."/>
        </authorList>
    </citation>
    <scope>NUCLEOTIDE SEQUENCE [LARGE SCALE GENOMIC DNA]</scope>
    <source>
        <strain evidence="2 3">CA85</strain>
    </source>
</reference>
<sequence length="118" mass="12351">MTVNSILPLANSLSNEIEDADRSDELAPLGPVFERTGADTIIGIKPVIGVALASLRSKKRGNGDNSSIDWAKVRRKCAHLGPIGGLIGGILAFLAWFGFSKIAVAARMPVSPAADLGR</sequence>
<organism evidence="2 3">
    <name type="scientific">Allorhodopirellula solitaria</name>
    <dbReference type="NCBI Taxonomy" id="2527987"/>
    <lineage>
        <taxon>Bacteria</taxon>
        <taxon>Pseudomonadati</taxon>
        <taxon>Planctomycetota</taxon>
        <taxon>Planctomycetia</taxon>
        <taxon>Pirellulales</taxon>
        <taxon>Pirellulaceae</taxon>
        <taxon>Allorhodopirellula</taxon>
    </lineage>
</organism>